<name>A0ACB7PKM7_9PEZI</name>
<evidence type="ECO:0000313" key="1">
    <source>
        <dbReference type="EMBL" id="KAH6649332.1"/>
    </source>
</evidence>
<proteinExistence type="predicted"/>
<dbReference type="Proteomes" id="UP000724584">
    <property type="component" value="Unassembled WGS sequence"/>
</dbReference>
<gene>
    <name evidence="1" type="ORF">F5144DRAFT_3192</name>
</gene>
<reference evidence="1 2" key="1">
    <citation type="journal article" date="2021" name="Nat. Commun.">
        <title>Genetic determinants of endophytism in the Arabidopsis root mycobiome.</title>
        <authorList>
            <person name="Mesny F."/>
            <person name="Miyauchi S."/>
            <person name="Thiergart T."/>
            <person name="Pickel B."/>
            <person name="Atanasova L."/>
            <person name="Karlsson M."/>
            <person name="Huettel B."/>
            <person name="Barry K.W."/>
            <person name="Haridas S."/>
            <person name="Chen C."/>
            <person name="Bauer D."/>
            <person name="Andreopoulos W."/>
            <person name="Pangilinan J."/>
            <person name="LaButti K."/>
            <person name="Riley R."/>
            <person name="Lipzen A."/>
            <person name="Clum A."/>
            <person name="Drula E."/>
            <person name="Henrissat B."/>
            <person name="Kohler A."/>
            <person name="Grigoriev I.V."/>
            <person name="Martin F.M."/>
            <person name="Hacquard S."/>
        </authorList>
    </citation>
    <scope>NUCLEOTIDE SEQUENCE [LARGE SCALE GENOMIC DNA]</scope>
    <source>
        <strain evidence="1 2">MPI-SDFR-AT-0079</strain>
    </source>
</reference>
<sequence length="568" mass="61033">MGAVQAVPVVGEALTVIDSAGRTVAAGVCYPFNHDTAEKLINSAGKSWEDYAARNLITSNVRAAYAELTHDDAQAQRLLKAQAQAWEELGENTPVAGHVMAVVHYCEGDEEGAERCLNSANRSTAIIAAAVATGGAGAIAAGTATLVAGVAYDAAVTAEKSIEKGEFTPNGYIGLAEKAIKSGDACDVYSLVTTPIADFATGAMGGEGSTVTRQAKMKMAPLSELSAVPRKLVGEESAAATTSDFHFSYHEPGEGALAANEAVAAAKASGIEVNLHGEEGGAEFGAPRRNRGQGRRTKPSDGPGRQPQTTARPGDESYRIADSDTAIPDLDPDHLSGIEDMEWESPKIPDVHMAYEYEDCAWRCMARLKDMTVEEYAHQYHGKKFDDMLTMRSLGQIKGMVEQQGGIIVIAVEPDMILDVAQELNRLLNTKKAAVAYTRVGEKTGHVITIENLRKRANPKNRLEAEYLADRPRCEHQFFDYQPRTDEPGLSWIAKKGVNAAPDVPFTAHVFAVPPVAGDVGAMVGRAPTNEAVMAHQFRKLRDVKQMEAAWRRQNGRDAVLSKRRGFV</sequence>
<keyword evidence="2" id="KW-1185">Reference proteome</keyword>
<dbReference type="EMBL" id="JAGIZQ010000001">
    <property type="protein sequence ID" value="KAH6649332.1"/>
    <property type="molecule type" value="Genomic_DNA"/>
</dbReference>
<organism evidence="1 2">
    <name type="scientific">Chaetomium tenue</name>
    <dbReference type="NCBI Taxonomy" id="1854479"/>
    <lineage>
        <taxon>Eukaryota</taxon>
        <taxon>Fungi</taxon>
        <taxon>Dikarya</taxon>
        <taxon>Ascomycota</taxon>
        <taxon>Pezizomycotina</taxon>
        <taxon>Sordariomycetes</taxon>
        <taxon>Sordariomycetidae</taxon>
        <taxon>Sordariales</taxon>
        <taxon>Chaetomiaceae</taxon>
        <taxon>Chaetomium</taxon>
    </lineage>
</organism>
<protein>
    <submittedName>
        <fullName evidence="1">Uncharacterized protein</fullName>
    </submittedName>
</protein>
<comment type="caution">
    <text evidence="1">The sequence shown here is derived from an EMBL/GenBank/DDBJ whole genome shotgun (WGS) entry which is preliminary data.</text>
</comment>
<accession>A0ACB7PKM7</accession>
<evidence type="ECO:0000313" key="2">
    <source>
        <dbReference type="Proteomes" id="UP000724584"/>
    </source>
</evidence>